<protein>
    <recommendedName>
        <fullName evidence="4">Secreted protein</fullName>
    </recommendedName>
</protein>
<dbReference type="RefSeq" id="WP_345400147.1">
    <property type="nucleotide sequence ID" value="NZ_BAABHG010000011.1"/>
</dbReference>
<gene>
    <name evidence="2" type="ORF">ACFSYJ_32755</name>
</gene>
<sequence>MKKLMVATLLGLGAVVATAVPASADSLTYSGRWFHDNRECVLTGLAVSKGPYECRWNAGGSVWELWWS</sequence>
<dbReference type="EMBL" id="JBHUKU010000021">
    <property type="protein sequence ID" value="MFD2463422.1"/>
    <property type="molecule type" value="Genomic_DNA"/>
</dbReference>
<evidence type="ECO:0000313" key="3">
    <source>
        <dbReference type="Proteomes" id="UP001597419"/>
    </source>
</evidence>
<reference evidence="3" key="1">
    <citation type="journal article" date="2019" name="Int. J. Syst. Evol. Microbiol.">
        <title>The Global Catalogue of Microorganisms (GCM) 10K type strain sequencing project: providing services to taxonomists for standard genome sequencing and annotation.</title>
        <authorList>
            <consortium name="The Broad Institute Genomics Platform"/>
            <consortium name="The Broad Institute Genome Sequencing Center for Infectious Disease"/>
            <person name="Wu L."/>
            <person name="Ma J."/>
        </authorList>
    </citation>
    <scope>NUCLEOTIDE SEQUENCE [LARGE SCALE GENOMIC DNA]</scope>
    <source>
        <strain evidence="3">CGMCC 4.7643</strain>
    </source>
</reference>
<evidence type="ECO:0000256" key="1">
    <source>
        <dbReference type="SAM" id="SignalP"/>
    </source>
</evidence>
<organism evidence="2 3">
    <name type="scientific">Amycolatopsis samaneae</name>
    <dbReference type="NCBI Taxonomy" id="664691"/>
    <lineage>
        <taxon>Bacteria</taxon>
        <taxon>Bacillati</taxon>
        <taxon>Actinomycetota</taxon>
        <taxon>Actinomycetes</taxon>
        <taxon>Pseudonocardiales</taxon>
        <taxon>Pseudonocardiaceae</taxon>
        <taxon>Amycolatopsis</taxon>
    </lineage>
</organism>
<evidence type="ECO:0008006" key="4">
    <source>
        <dbReference type="Google" id="ProtNLM"/>
    </source>
</evidence>
<dbReference type="Proteomes" id="UP001597419">
    <property type="component" value="Unassembled WGS sequence"/>
</dbReference>
<accession>A0ABW5GRB6</accession>
<proteinExistence type="predicted"/>
<feature type="signal peptide" evidence="1">
    <location>
        <begin position="1"/>
        <end position="19"/>
    </location>
</feature>
<keyword evidence="3" id="KW-1185">Reference proteome</keyword>
<keyword evidence="1" id="KW-0732">Signal</keyword>
<feature type="chain" id="PRO_5045497998" description="Secreted protein" evidence="1">
    <location>
        <begin position="20"/>
        <end position="68"/>
    </location>
</feature>
<name>A0ABW5GRB6_9PSEU</name>
<comment type="caution">
    <text evidence="2">The sequence shown here is derived from an EMBL/GenBank/DDBJ whole genome shotgun (WGS) entry which is preliminary data.</text>
</comment>
<evidence type="ECO:0000313" key="2">
    <source>
        <dbReference type="EMBL" id="MFD2463422.1"/>
    </source>
</evidence>